<gene>
    <name evidence="2" type="ORF">G5B42_09830</name>
</gene>
<dbReference type="Pfam" id="PF03480">
    <property type="entry name" value="DctP"/>
    <property type="match status" value="1"/>
</dbReference>
<keyword evidence="3" id="KW-1185">Reference proteome</keyword>
<sequence>MRRKITGFLLLLMLFVVLAVPGRTENYSLQLTAATANAAGEVGAVVLTEFQRLVQERTKGYINVVICLDGVLGSDQELVKGLQRGTVDIITVSAFKYAEYVPEFTVLELPFLFFSTDHLKTVMAGTLGEVLKGRALEKRGDYVLGYITDGPVNIVSNRALTSLSQSRGLRFRTLLLPTHRRTWEIMGITPVTLAYSEFKIGLQVGMVDAVETNFIDYKKMRVYDTARFILQSEHYFPVQILMLSKRAWQRIPMAYREIVRECAREAVAYGSDELIWQNRETARELTEKYGVRITELTLPEKKTNYQKLVAFQEETFNAYGLKEIWPEVKATYLEYQTQLEAELERIRQSREKEKE</sequence>
<dbReference type="InterPro" id="IPR038404">
    <property type="entry name" value="TRAP_DctP_sf"/>
</dbReference>
<dbReference type="InterPro" id="IPR018389">
    <property type="entry name" value="DctP_fam"/>
</dbReference>
<evidence type="ECO:0000313" key="2">
    <source>
        <dbReference type="EMBL" id="MBA2133829.1"/>
    </source>
</evidence>
<dbReference type="Gene3D" id="3.40.190.170">
    <property type="entry name" value="Bacterial extracellular solute-binding protein, family 7"/>
    <property type="match status" value="1"/>
</dbReference>
<accession>A0A8J6I3J7</accession>
<comment type="caution">
    <text evidence="2">The sequence shown here is derived from an EMBL/GenBank/DDBJ whole genome shotgun (WGS) entry which is preliminary data.</text>
</comment>
<dbReference type="RefSeq" id="WP_181340295.1">
    <property type="nucleotide sequence ID" value="NZ_JAAKDE010000023.1"/>
</dbReference>
<proteinExistence type="predicted"/>
<dbReference type="PANTHER" id="PTHR33376:SF4">
    <property type="entry name" value="SIALIC ACID-BINDING PERIPLASMIC PROTEIN SIAP"/>
    <property type="match status" value="1"/>
</dbReference>
<keyword evidence="1" id="KW-0732">Signal</keyword>
<organism evidence="2 3">
    <name type="scientific">Capillibacterium thermochitinicola</name>
    <dbReference type="NCBI Taxonomy" id="2699427"/>
    <lineage>
        <taxon>Bacteria</taxon>
        <taxon>Bacillati</taxon>
        <taxon>Bacillota</taxon>
        <taxon>Capillibacterium</taxon>
    </lineage>
</organism>
<dbReference type="NCBIfam" id="NF037995">
    <property type="entry name" value="TRAP_S1"/>
    <property type="match status" value="1"/>
</dbReference>
<dbReference type="PANTHER" id="PTHR33376">
    <property type="match status" value="1"/>
</dbReference>
<protein>
    <submittedName>
        <fullName evidence="2">TRAP transporter substrate-binding protein</fullName>
    </submittedName>
</protein>
<dbReference type="CDD" id="cd13603">
    <property type="entry name" value="PBP2_TRAP_Siap_TeaA_like"/>
    <property type="match status" value="1"/>
</dbReference>
<dbReference type="GO" id="GO:0055085">
    <property type="term" value="P:transmembrane transport"/>
    <property type="evidence" value="ECO:0007669"/>
    <property type="project" value="InterPro"/>
</dbReference>
<dbReference type="Proteomes" id="UP000657177">
    <property type="component" value="Unassembled WGS sequence"/>
</dbReference>
<evidence type="ECO:0000256" key="1">
    <source>
        <dbReference type="ARBA" id="ARBA00022729"/>
    </source>
</evidence>
<dbReference type="EMBL" id="JAAKDE010000023">
    <property type="protein sequence ID" value="MBA2133829.1"/>
    <property type="molecule type" value="Genomic_DNA"/>
</dbReference>
<evidence type="ECO:0000313" key="3">
    <source>
        <dbReference type="Proteomes" id="UP000657177"/>
    </source>
</evidence>
<name>A0A8J6I3J7_9FIRM</name>
<reference evidence="2" key="1">
    <citation type="submission" date="2020-06" db="EMBL/GenBank/DDBJ databases">
        <title>Novel chitinolytic bacterium.</title>
        <authorList>
            <person name="Ungkulpasvich U."/>
            <person name="Kosugi A."/>
            <person name="Uke A."/>
        </authorList>
    </citation>
    <scope>NUCLEOTIDE SEQUENCE</scope>
    <source>
        <strain evidence="2">UUS1-1</strain>
    </source>
</reference>
<dbReference type="AlphaFoldDB" id="A0A8J6I3J7"/>